<keyword evidence="2" id="KW-1185">Reference proteome</keyword>
<name>A0A927J9Q6_9ACTN</name>
<reference evidence="1" key="1">
    <citation type="submission" date="2020-09" db="EMBL/GenBank/DDBJ databases">
        <title>Hoyosella lacisalsi sp. nov., a halotolerant actinobacterium isolated from soil of Lake Gudzhirganskoe.</title>
        <authorList>
            <person name="Yang Q."/>
            <person name="Guo P.Y."/>
            <person name="Liu S.W."/>
            <person name="Li F.N."/>
            <person name="Sun C.H."/>
        </authorList>
    </citation>
    <scope>NUCLEOTIDE SEQUENCE</scope>
    <source>
        <strain evidence="1">G463</strain>
    </source>
</reference>
<dbReference type="EMBL" id="JACYWE010000001">
    <property type="protein sequence ID" value="MBD8504930.1"/>
    <property type="molecule type" value="Genomic_DNA"/>
</dbReference>
<dbReference type="Proteomes" id="UP000642993">
    <property type="component" value="Unassembled WGS sequence"/>
</dbReference>
<dbReference type="GO" id="GO:0004806">
    <property type="term" value="F:triacylglycerol lipase activity"/>
    <property type="evidence" value="ECO:0007669"/>
    <property type="project" value="InterPro"/>
</dbReference>
<evidence type="ECO:0000313" key="1">
    <source>
        <dbReference type="EMBL" id="MBD8504930.1"/>
    </source>
</evidence>
<proteinExistence type="predicted"/>
<dbReference type="RefSeq" id="WP_192037976.1">
    <property type="nucleotide sequence ID" value="NZ_JACYWE010000001.1"/>
</dbReference>
<organism evidence="1 2">
    <name type="scientific">Lolliginicoccus lacisalsi</name>
    <dbReference type="NCBI Taxonomy" id="2742202"/>
    <lineage>
        <taxon>Bacteria</taxon>
        <taxon>Bacillati</taxon>
        <taxon>Actinomycetota</taxon>
        <taxon>Actinomycetes</taxon>
        <taxon>Mycobacteriales</taxon>
        <taxon>Hoyosellaceae</taxon>
        <taxon>Lolliginicoccus</taxon>
    </lineage>
</organism>
<dbReference type="Gene3D" id="1.10.260.130">
    <property type="match status" value="1"/>
</dbReference>
<sequence length="387" mass="40913">MAAAGAVAHAPGAAAGPAFAVPDPDSFYHDPTGLSGAEPGDVLRVREIDAAVYAGAKGWQVAFRSTDSHGAPIVAVTTVFIPPSPVAQDAARPLLSYQPIVNALGSRCAPSRALFNLEQVEAPGLLLPLQRGWAVNIPDHLGPGNAYGAARLGGMITLDSIRAVRSLPELGLESSPVGLAGYSGGAMSTAWAAALQPEYAPELELAGAVQGGLPADLEQMAEVIGNEPHPGFGLGFAAAIGLEREYPERFRMSPELNPEGQRLRDLLSNECRRSILFHGAFRGAAQLTRSQGWLSNGEAREVLRENSIRYFEGVPTAPVYMWHGKLDPLTPYDGVAEIAARYCASGSPLTFVTYDVAEHLIPAALGFNDAYEYLADRFRGVPARSTC</sequence>
<dbReference type="InterPro" id="IPR005152">
    <property type="entry name" value="Lipase_secreted"/>
</dbReference>
<dbReference type="PANTHER" id="PTHR34853">
    <property type="match status" value="1"/>
</dbReference>
<gene>
    <name evidence="1" type="ORF">HT102_00315</name>
</gene>
<dbReference type="Pfam" id="PF03583">
    <property type="entry name" value="LIP"/>
    <property type="match status" value="1"/>
</dbReference>
<protein>
    <submittedName>
        <fullName evidence="1">Lipase</fullName>
    </submittedName>
</protein>
<dbReference type="Gene3D" id="3.40.50.1820">
    <property type="entry name" value="alpha/beta hydrolase"/>
    <property type="match status" value="1"/>
</dbReference>
<accession>A0A927J9Q6</accession>
<evidence type="ECO:0000313" key="2">
    <source>
        <dbReference type="Proteomes" id="UP000642993"/>
    </source>
</evidence>
<dbReference type="GO" id="GO:0016042">
    <property type="term" value="P:lipid catabolic process"/>
    <property type="evidence" value="ECO:0007669"/>
    <property type="project" value="InterPro"/>
</dbReference>
<dbReference type="PANTHER" id="PTHR34853:SF1">
    <property type="entry name" value="LIPASE 5"/>
    <property type="match status" value="1"/>
</dbReference>
<dbReference type="SUPFAM" id="SSF53474">
    <property type="entry name" value="alpha/beta-Hydrolases"/>
    <property type="match status" value="1"/>
</dbReference>
<dbReference type="AlphaFoldDB" id="A0A927J9Q6"/>
<dbReference type="InterPro" id="IPR029058">
    <property type="entry name" value="AB_hydrolase_fold"/>
</dbReference>
<dbReference type="PIRSF" id="PIRSF029171">
    <property type="entry name" value="Esterase_LipA"/>
    <property type="match status" value="1"/>
</dbReference>
<comment type="caution">
    <text evidence="1">The sequence shown here is derived from an EMBL/GenBank/DDBJ whole genome shotgun (WGS) entry which is preliminary data.</text>
</comment>